<accession>A0ABQ1SN41</accession>
<proteinExistence type="predicted"/>
<dbReference type="EMBL" id="BMGM01000015">
    <property type="protein sequence ID" value="GGE45014.1"/>
    <property type="molecule type" value="Genomic_DNA"/>
</dbReference>
<name>A0ABQ1SN41_9FLAO</name>
<keyword evidence="2" id="KW-1185">Reference proteome</keyword>
<evidence type="ECO:0000313" key="2">
    <source>
        <dbReference type="Proteomes" id="UP000599179"/>
    </source>
</evidence>
<sequence>MRRKISFKQVLVDLISIMPQIVNEFKDNIKYKRLVDFLNDIDYYNNEELPCPTSKQIEAEPRIKSYQLRKQFKEIYGYLFNYESDFQFYFRGSLDLIRMFQNRNLGRPKFH</sequence>
<protein>
    <submittedName>
        <fullName evidence="1">Uncharacterized protein</fullName>
    </submittedName>
</protein>
<evidence type="ECO:0000313" key="1">
    <source>
        <dbReference type="EMBL" id="GGE45014.1"/>
    </source>
</evidence>
<gene>
    <name evidence="1" type="ORF">GCM10010832_26210</name>
</gene>
<dbReference type="RefSeq" id="WP_188459612.1">
    <property type="nucleotide sequence ID" value="NZ_BMGM01000015.1"/>
</dbReference>
<dbReference type="Proteomes" id="UP000599179">
    <property type="component" value="Unassembled WGS sequence"/>
</dbReference>
<comment type="caution">
    <text evidence="1">The sequence shown here is derived from an EMBL/GenBank/DDBJ whole genome shotgun (WGS) entry which is preliminary data.</text>
</comment>
<organism evidence="1 2">
    <name type="scientific">Psychroflexus planctonicus</name>
    <dbReference type="NCBI Taxonomy" id="1526575"/>
    <lineage>
        <taxon>Bacteria</taxon>
        <taxon>Pseudomonadati</taxon>
        <taxon>Bacteroidota</taxon>
        <taxon>Flavobacteriia</taxon>
        <taxon>Flavobacteriales</taxon>
        <taxon>Flavobacteriaceae</taxon>
        <taxon>Psychroflexus</taxon>
    </lineage>
</organism>
<reference evidence="2" key="1">
    <citation type="journal article" date="2019" name="Int. J. Syst. Evol. Microbiol.">
        <title>The Global Catalogue of Microorganisms (GCM) 10K type strain sequencing project: providing services to taxonomists for standard genome sequencing and annotation.</title>
        <authorList>
            <consortium name="The Broad Institute Genomics Platform"/>
            <consortium name="The Broad Institute Genome Sequencing Center for Infectious Disease"/>
            <person name="Wu L."/>
            <person name="Ma J."/>
        </authorList>
    </citation>
    <scope>NUCLEOTIDE SEQUENCE [LARGE SCALE GENOMIC DNA]</scope>
    <source>
        <strain evidence="2">CGMCC 1.12931</strain>
    </source>
</reference>